<organism evidence="1 2">
    <name type="scientific">Saprolegnia parasitica (strain CBS 223.65)</name>
    <dbReference type="NCBI Taxonomy" id="695850"/>
    <lineage>
        <taxon>Eukaryota</taxon>
        <taxon>Sar</taxon>
        <taxon>Stramenopiles</taxon>
        <taxon>Oomycota</taxon>
        <taxon>Saprolegniomycetes</taxon>
        <taxon>Saprolegniales</taxon>
        <taxon>Saprolegniaceae</taxon>
        <taxon>Saprolegnia</taxon>
    </lineage>
</organism>
<dbReference type="RefSeq" id="XP_012209951.1">
    <property type="nucleotide sequence ID" value="XM_012354561.1"/>
</dbReference>
<accession>A0A067BYE0</accession>
<name>A0A067BYE0_SAPPC</name>
<proteinExistence type="predicted"/>
<dbReference type="GeneID" id="24137125"/>
<dbReference type="EMBL" id="KK583356">
    <property type="protein sequence ID" value="KDO19331.1"/>
    <property type="molecule type" value="Genomic_DNA"/>
</dbReference>
<protein>
    <submittedName>
        <fullName evidence="1">Uncharacterized protein</fullName>
    </submittedName>
</protein>
<dbReference type="AlphaFoldDB" id="A0A067BYE0"/>
<evidence type="ECO:0000313" key="2">
    <source>
        <dbReference type="Proteomes" id="UP000030745"/>
    </source>
</evidence>
<dbReference type="VEuPathDB" id="FungiDB:SPRG_15391"/>
<dbReference type="Proteomes" id="UP000030745">
    <property type="component" value="Unassembled WGS sequence"/>
</dbReference>
<reference evidence="1 2" key="1">
    <citation type="journal article" date="2013" name="PLoS Genet.">
        <title>Distinctive expansion of potential virulence genes in the genome of the oomycete fish pathogen Saprolegnia parasitica.</title>
        <authorList>
            <person name="Jiang R.H."/>
            <person name="de Bruijn I."/>
            <person name="Haas B.J."/>
            <person name="Belmonte R."/>
            <person name="Lobach L."/>
            <person name="Christie J."/>
            <person name="van den Ackerveken G."/>
            <person name="Bottin A."/>
            <person name="Bulone V."/>
            <person name="Diaz-Moreno S.M."/>
            <person name="Dumas B."/>
            <person name="Fan L."/>
            <person name="Gaulin E."/>
            <person name="Govers F."/>
            <person name="Grenville-Briggs L.J."/>
            <person name="Horner N.R."/>
            <person name="Levin J.Z."/>
            <person name="Mammella M."/>
            <person name="Meijer H.J."/>
            <person name="Morris P."/>
            <person name="Nusbaum C."/>
            <person name="Oome S."/>
            <person name="Phillips A.J."/>
            <person name="van Rooyen D."/>
            <person name="Rzeszutek E."/>
            <person name="Saraiva M."/>
            <person name="Secombes C.J."/>
            <person name="Seidl M.F."/>
            <person name="Snel B."/>
            <person name="Stassen J.H."/>
            <person name="Sykes S."/>
            <person name="Tripathy S."/>
            <person name="van den Berg H."/>
            <person name="Vega-Arreguin J.C."/>
            <person name="Wawra S."/>
            <person name="Young S.K."/>
            <person name="Zeng Q."/>
            <person name="Dieguez-Uribeondo J."/>
            <person name="Russ C."/>
            <person name="Tyler B.M."/>
            <person name="van West P."/>
        </authorList>
    </citation>
    <scope>NUCLEOTIDE SEQUENCE [LARGE SCALE GENOMIC DNA]</scope>
    <source>
        <strain evidence="1 2">CBS 223.65</strain>
    </source>
</reference>
<dbReference type="KEGG" id="spar:SPRG_15391"/>
<gene>
    <name evidence="1" type="ORF">SPRG_15391</name>
</gene>
<keyword evidence="2" id="KW-1185">Reference proteome</keyword>
<evidence type="ECO:0000313" key="1">
    <source>
        <dbReference type="EMBL" id="KDO19331.1"/>
    </source>
</evidence>
<sequence length="164" mass="18584">MRALTPLALTLCLPNHTTEDTDAILYNALSLAVPTVRNHVADLFYAVPGLADAYLEATLYAVSRLERLACSFALVEFAGHGAADPNATAKKAKNHKQQLEMPRQQKELHGRLRKAKHLVACMARPPRRSNWPCRTWWCHFWRCWQMFADFAFRCLTPSASVSYP</sequence>